<dbReference type="SUPFAM" id="SSF47459">
    <property type="entry name" value="HLH, helix-loop-helix DNA-binding domain"/>
    <property type="match status" value="1"/>
</dbReference>
<proteinExistence type="predicted"/>
<protein>
    <recommendedName>
        <fullName evidence="6">BHLH domain-containing protein</fullName>
    </recommendedName>
</protein>
<evidence type="ECO:0000256" key="5">
    <source>
        <dbReference type="SAM" id="MobiDB-lite"/>
    </source>
</evidence>
<dbReference type="InterPro" id="IPR036638">
    <property type="entry name" value="HLH_DNA-bd_sf"/>
</dbReference>
<dbReference type="AlphaFoldDB" id="A0AA38TLU3"/>
<evidence type="ECO:0000313" key="7">
    <source>
        <dbReference type="EMBL" id="KAJ9562404.1"/>
    </source>
</evidence>
<feature type="region of interest" description="Disordered" evidence="5">
    <location>
        <begin position="93"/>
        <end position="112"/>
    </location>
</feature>
<dbReference type="GO" id="GO:0005634">
    <property type="term" value="C:nucleus"/>
    <property type="evidence" value="ECO:0007669"/>
    <property type="project" value="UniProtKB-SubCell"/>
</dbReference>
<dbReference type="EMBL" id="JARYMX010000002">
    <property type="protein sequence ID" value="KAJ9562404.1"/>
    <property type="molecule type" value="Genomic_DNA"/>
</dbReference>
<dbReference type="PANTHER" id="PTHR31945:SF157">
    <property type="entry name" value="MYC-TYPE, BASIC HELIX-LOOP-HELIX (BHLH) DOMAIN-CONTAINING PROTEIN-RELATED"/>
    <property type="match status" value="1"/>
</dbReference>
<evidence type="ECO:0000259" key="6">
    <source>
        <dbReference type="PROSITE" id="PS50888"/>
    </source>
</evidence>
<dbReference type="InterPro" id="IPR051358">
    <property type="entry name" value="TF_AMS/ICE1/BHLH6-like"/>
</dbReference>
<name>A0AA38TLU3_9ASTR</name>
<comment type="caution">
    <text evidence="7">The sequence shown here is derived from an EMBL/GenBank/DDBJ whole genome shotgun (WGS) entry which is preliminary data.</text>
</comment>
<keyword evidence="8" id="KW-1185">Reference proteome</keyword>
<comment type="subcellular location">
    <subcellularLocation>
        <location evidence="1">Nucleus</location>
    </subcellularLocation>
</comment>
<dbReference type="SMART" id="SM00353">
    <property type="entry name" value="HLH"/>
    <property type="match status" value="1"/>
</dbReference>
<keyword evidence="2" id="KW-0805">Transcription regulation</keyword>
<dbReference type="Pfam" id="PF00010">
    <property type="entry name" value="HLH"/>
    <property type="match status" value="1"/>
</dbReference>
<feature type="domain" description="BHLH" evidence="6">
    <location>
        <begin position="152"/>
        <end position="201"/>
    </location>
</feature>
<organism evidence="7 8">
    <name type="scientific">Centaurea solstitialis</name>
    <name type="common">yellow star-thistle</name>
    <dbReference type="NCBI Taxonomy" id="347529"/>
    <lineage>
        <taxon>Eukaryota</taxon>
        <taxon>Viridiplantae</taxon>
        <taxon>Streptophyta</taxon>
        <taxon>Embryophyta</taxon>
        <taxon>Tracheophyta</taxon>
        <taxon>Spermatophyta</taxon>
        <taxon>Magnoliopsida</taxon>
        <taxon>eudicotyledons</taxon>
        <taxon>Gunneridae</taxon>
        <taxon>Pentapetalae</taxon>
        <taxon>asterids</taxon>
        <taxon>campanulids</taxon>
        <taxon>Asterales</taxon>
        <taxon>Asteraceae</taxon>
        <taxon>Carduoideae</taxon>
        <taxon>Cardueae</taxon>
        <taxon>Centaureinae</taxon>
        <taxon>Centaurea</taxon>
    </lineage>
</organism>
<dbReference type="InterPro" id="IPR054502">
    <property type="entry name" value="bHLH-TF_ACT-like_plant"/>
</dbReference>
<dbReference type="Pfam" id="PF22754">
    <property type="entry name" value="bHLH-TF_ACT-like_plant"/>
    <property type="match status" value="1"/>
</dbReference>
<dbReference type="Gene3D" id="4.10.280.10">
    <property type="entry name" value="Helix-loop-helix DNA-binding domain"/>
    <property type="match status" value="1"/>
</dbReference>
<evidence type="ECO:0000256" key="1">
    <source>
        <dbReference type="ARBA" id="ARBA00004123"/>
    </source>
</evidence>
<accession>A0AA38TLU3</accession>
<evidence type="ECO:0000313" key="8">
    <source>
        <dbReference type="Proteomes" id="UP001172457"/>
    </source>
</evidence>
<dbReference type="GO" id="GO:0003700">
    <property type="term" value="F:DNA-binding transcription factor activity"/>
    <property type="evidence" value="ECO:0007669"/>
    <property type="project" value="TreeGrafter"/>
</dbReference>
<sequence length="321" mass="36690">MQQPTTTQQGLQEDLFPPYSSLFTNSFIHCEDDLLLLPTPSYSSIFTNSSSSLPPTNFQSLYNQSIYSSDPSFDASVSSSSLYDQQIIPNQQELKTRKMAEEDEDDDEDHGHDHIHKIHENVVSHDQIGQIPGVFNMGWNGEKKRKSKRVEGQPSKNLMAERRRRKRLNDRLSMLRSIVPKISKMDRTSILGDTIDYMKELQEKIHNLKEQDIDQSKLVGSFKELKMNEGQVRNPPKFDVEREKMDTRVEICCSMKPGLTLSMMTTLEALGLDVQHCVMSCFNDFSLQASCSEGLEQESMINCEDMKQILFRNAGYGGRCL</sequence>
<feature type="region of interest" description="Disordered" evidence="5">
    <location>
        <begin position="135"/>
        <end position="155"/>
    </location>
</feature>
<reference evidence="7" key="1">
    <citation type="submission" date="2023-03" db="EMBL/GenBank/DDBJ databases">
        <title>Chromosome-scale reference genome and RAD-based genetic map of yellow starthistle (Centaurea solstitialis) reveal putative structural variation and QTLs associated with invader traits.</title>
        <authorList>
            <person name="Reatini B."/>
            <person name="Cang F.A."/>
            <person name="Jiang Q."/>
            <person name="Mckibben M.T.W."/>
            <person name="Barker M.S."/>
            <person name="Rieseberg L.H."/>
            <person name="Dlugosch K.M."/>
        </authorList>
    </citation>
    <scope>NUCLEOTIDE SEQUENCE</scope>
    <source>
        <strain evidence="7">CAN-66</strain>
        <tissue evidence="7">Leaf</tissue>
    </source>
</reference>
<dbReference type="Proteomes" id="UP001172457">
    <property type="component" value="Chromosome 2"/>
</dbReference>
<dbReference type="GO" id="GO:0043565">
    <property type="term" value="F:sequence-specific DNA binding"/>
    <property type="evidence" value="ECO:0007669"/>
    <property type="project" value="TreeGrafter"/>
</dbReference>
<dbReference type="InterPro" id="IPR011598">
    <property type="entry name" value="bHLH_dom"/>
</dbReference>
<evidence type="ECO:0000256" key="4">
    <source>
        <dbReference type="ARBA" id="ARBA00023242"/>
    </source>
</evidence>
<dbReference type="PANTHER" id="PTHR31945">
    <property type="entry name" value="TRANSCRIPTION FACTOR SCREAM2-RELATED"/>
    <property type="match status" value="1"/>
</dbReference>
<keyword evidence="3" id="KW-0804">Transcription</keyword>
<evidence type="ECO:0000256" key="2">
    <source>
        <dbReference type="ARBA" id="ARBA00023015"/>
    </source>
</evidence>
<dbReference type="PROSITE" id="PS50888">
    <property type="entry name" value="BHLH"/>
    <property type="match status" value="1"/>
</dbReference>
<dbReference type="GO" id="GO:0046983">
    <property type="term" value="F:protein dimerization activity"/>
    <property type="evidence" value="ECO:0007669"/>
    <property type="project" value="InterPro"/>
</dbReference>
<gene>
    <name evidence="7" type="ORF">OSB04_007564</name>
</gene>
<evidence type="ECO:0000256" key="3">
    <source>
        <dbReference type="ARBA" id="ARBA00023163"/>
    </source>
</evidence>
<keyword evidence="4" id="KW-0539">Nucleus</keyword>